<dbReference type="PANTHER" id="PTHR36571">
    <property type="entry name" value="PROTEIN YGIW"/>
    <property type="match status" value="1"/>
</dbReference>
<dbReference type="NCBIfam" id="NF033674">
    <property type="entry name" value="stress_OB_fold"/>
    <property type="match status" value="1"/>
</dbReference>
<proteinExistence type="predicted"/>
<dbReference type="InterPro" id="IPR005220">
    <property type="entry name" value="CarO-like"/>
</dbReference>
<gene>
    <name evidence="3" type="ORF">TUM4630_12180</name>
</gene>
<feature type="chain" id="PRO_5045795554" description="Bacterial OB-fold domain-containing protein" evidence="2">
    <location>
        <begin position="23"/>
        <end position="115"/>
    </location>
</feature>
<dbReference type="InterPro" id="IPR036700">
    <property type="entry name" value="BOBF_sf"/>
</dbReference>
<evidence type="ECO:0000313" key="3">
    <source>
        <dbReference type="EMBL" id="GIU45044.1"/>
    </source>
</evidence>
<evidence type="ECO:0000256" key="2">
    <source>
        <dbReference type="SAM" id="SignalP"/>
    </source>
</evidence>
<dbReference type="Gene3D" id="2.40.50.200">
    <property type="entry name" value="Bacterial OB-fold"/>
    <property type="match status" value="1"/>
</dbReference>
<dbReference type="PANTHER" id="PTHR36571:SF1">
    <property type="entry name" value="PROTEIN YGIW"/>
    <property type="match status" value="1"/>
</dbReference>
<reference evidence="3 4" key="1">
    <citation type="submission" date="2021-05" db="EMBL/GenBank/DDBJ databases">
        <title>Molecular characterization for Shewanella algae harboring chromosomal blaOXA-55-like strains isolated from clinical and environment sample.</title>
        <authorList>
            <person name="Ohama Y."/>
            <person name="Aoki K."/>
            <person name="Harada S."/>
            <person name="Moriya K."/>
            <person name="Ishii Y."/>
            <person name="Tateda K."/>
        </authorList>
    </citation>
    <scope>NUCLEOTIDE SEQUENCE [LARGE SCALE GENOMIC DNA]</scope>
    <source>
        <strain evidence="3 4">LMG 23746</strain>
    </source>
</reference>
<evidence type="ECO:0008006" key="5">
    <source>
        <dbReference type="Google" id="ProtNLM"/>
    </source>
</evidence>
<evidence type="ECO:0000256" key="1">
    <source>
        <dbReference type="ARBA" id="ARBA00022729"/>
    </source>
</evidence>
<dbReference type="EMBL" id="BPFB01000011">
    <property type="protein sequence ID" value="GIU45044.1"/>
    <property type="molecule type" value="Genomic_DNA"/>
</dbReference>
<keyword evidence="1 2" id="KW-0732">Signal</keyword>
<dbReference type="RefSeq" id="WP_110458723.1">
    <property type="nucleotide sequence ID" value="NZ_BPFB01000011.1"/>
</dbReference>
<feature type="signal peptide" evidence="2">
    <location>
        <begin position="1"/>
        <end position="22"/>
    </location>
</feature>
<name>A0ABQ4PCF0_9GAMM</name>
<comment type="caution">
    <text evidence="3">The sequence shown here is derived from an EMBL/GenBank/DDBJ whole genome shotgun (WGS) entry which is preliminary data.</text>
</comment>
<sequence length="115" mass="12346">MAKKLTGSLILACVLTLPSVVAYSYASSSVAQTAAEAAKAKPDTPVALTGHLVKSLGEEKYLFKDHSGEVEVEIDNALWRDIEVLTNTTVTLKGEVDDEWQGVEIEIDAIDLLAD</sequence>
<organism evidence="3 4">
    <name type="scientific">Shewanella algidipiscicola</name>
    <dbReference type="NCBI Taxonomy" id="614070"/>
    <lineage>
        <taxon>Bacteria</taxon>
        <taxon>Pseudomonadati</taxon>
        <taxon>Pseudomonadota</taxon>
        <taxon>Gammaproteobacteria</taxon>
        <taxon>Alteromonadales</taxon>
        <taxon>Shewanellaceae</taxon>
        <taxon>Shewanella</taxon>
    </lineage>
</organism>
<dbReference type="Pfam" id="PF04076">
    <property type="entry name" value="BOF"/>
    <property type="match status" value="1"/>
</dbReference>
<dbReference type="Proteomes" id="UP000761574">
    <property type="component" value="Unassembled WGS sequence"/>
</dbReference>
<dbReference type="SUPFAM" id="SSF101756">
    <property type="entry name" value="Hypothetical protein YgiW"/>
    <property type="match status" value="1"/>
</dbReference>
<protein>
    <recommendedName>
        <fullName evidence="5">Bacterial OB-fold domain-containing protein</fullName>
    </recommendedName>
</protein>
<evidence type="ECO:0000313" key="4">
    <source>
        <dbReference type="Proteomes" id="UP000761574"/>
    </source>
</evidence>
<keyword evidence="4" id="KW-1185">Reference proteome</keyword>
<accession>A0ABQ4PCF0</accession>